<reference evidence="1" key="1">
    <citation type="submission" date="2021-02" db="EMBL/GenBank/DDBJ databases">
        <authorList>
            <person name="Nowell W R."/>
        </authorList>
    </citation>
    <scope>NUCLEOTIDE SEQUENCE</scope>
</reference>
<accession>A0A819UJS0</accession>
<evidence type="ECO:0000313" key="2">
    <source>
        <dbReference type="Proteomes" id="UP000663842"/>
    </source>
</evidence>
<dbReference type="EMBL" id="CAJOBF010003404">
    <property type="protein sequence ID" value="CAF4089760.1"/>
    <property type="molecule type" value="Genomic_DNA"/>
</dbReference>
<gene>
    <name evidence="1" type="ORF">UXM345_LOCUS21596</name>
</gene>
<name>A0A819UJS0_9BILA</name>
<proteinExistence type="predicted"/>
<dbReference type="AlphaFoldDB" id="A0A819UJS0"/>
<dbReference type="Proteomes" id="UP000663842">
    <property type="component" value="Unassembled WGS sequence"/>
</dbReference>
<sequence>MIPGALSLFKCCPRSLREMMENVSNANGNDDDDDDESTPLFEANILTALEMFMYWKEKDAAKSLSLKQQVDKARQSLRQVFNMERGRWCAAY</sequence>
<protein>
    <submittedName>
        <fullName evidence="1">Uncharacterized protein</fullName>
    </submittedName>
</protein>
<organism evidence="1 2">
    <name type="scientific">Rotaria magnacalcarata</name>
    <dbReference type="NCBI Taxonomy" id="392030"/>
    <lineage>
        <taxon>Eukaryota</taxon>
        <taxon>Metazoa</taxon>
        <taxon>Spiralia</taxon>
        <taxon>Gnathifera</taxon>
        <taxon>Rotifera</taxon>
        <taxon>Eurotatoria</taxon>
        <taxon>Bdelloidea</taxon>
        <taxon>Philodinida</taxon>
        <taxon>Philodinidae</taxon>
        <taxon>Rotaria</taxon>
    </lineage>
</organism>
<evidence type="ECO:0000313" key="1">
    <source>
        <dbReference type="EMBL" id="CAF4089760.1"/>
    </source>
</evidence>
<comment type="caution">
    <text evidence="1">The sequence shown here is derived from an EMBL/GenBank/DDBJ whole genome shotgun (WGS) entry which is preliminary data.</text>
</comment>